<dbReference type="OrthoDB" id="3266537at2"/>
<dbReference type="RefSeq" id="WP_087621173.1">
    <property type="nucleotide sequence ID" value="NZ_NEXX01000005.1"/>
</dbReference>
<dbReference type="Pfam" id="PF01636">
    <property type="entry name" value="APH"/>
    <property type="match status" value="1"/>
</dbReference>
<dbReference type="InterPro" id="IPR050249">
    <property type="entry name" value="Pseudomonas-type_ThrB"/>
</dbReference>
<dbReference type="EMBL" id="NEXX01000005">
    <property type="protein sequence ID" value="OUY06162.1"/>
    <property type="molecule type" value="Genomic_DNA"/>
</dbReference>
<evidence type="ECO:0000259" key="2">
    <source>
        <dbReference type="Pfam" id="PF01636"/>
    </source>
</evidence>
<dbReference type="InterPro" id="IPR002575">
    <property type="entry name" value="Aminoglycoside_PTrfase"/>
</dbReference>
<evidence type="ECO:0000313" key="4">
    <source>
        <dbReference type="Proteomes" id="UP000196536"/>
    </source>
</evidence>
<dbReference type="PANTHER" id="PTHR21064:SF6">
    <property type="entry name" value="AMINOGLYCOSIDE PHOSPHOTRANSFERASE DOMAIN-CONTAINING PROTEIN"/>
    <property type="match status" value="1"/>
</dbReference>
<dbReference type="Gene3D" id="3.30.200.20">
    <property type="entry name" value="Phosphorylase Kinase, domain 1"/>
    <property type="match status" value="1"/>
</dbReference>
<dbReference type="PANTHER" id="PTHR21064">
    <property type="entry name" value="AMINOGLYCOSIDE PHOSPHOTRANSFERASE DOMAIN-CONTAINING PROTEIN-RELATED"/>
    <property type="match status" value="1"/>
</dbReference>
<dbReference type="AlphaFoldDB" id="A0A1Z9YV96"/>
<feature type="domain" description="Aminoglycoside phosphotransferase" evidence="2">
    <location>
        <begin position="61"/>
        <end position="281"/>
    </location>
</feature>
<gene>
    <name evidence="3" type="ORF">CAP51_12810</name>
</gene>
<dbReference type="GO" id="GO:0009088">
    <property type="term" value="P:threonine biosynthetic process"/>
    <property type="evidence" value="ECO:0007669"/>
    <property type="project" value="TreeGrafter"/>
</dbReference>
<sequence length="386" mass="43726">MPELNDHCGHGMGTDLESKDWVNISAEDLKRIQPYYPVLQGEMDIIWHSPRPFSSASIIRSAQGEFLLKRSHHSFRSVADLQQEHHFIAHLARKGVAVPQIFSNAQGQTATALDDWIYELHEKVAGEDIYADQQSWKSFFVAQHALQAGKALAHLHVAAADFLPDQSRTTQYLISNQKIIESPSILQAFADRIQQSPALSEYFAQYPVSDDFLALLLRLQQPLLAQFPKFKKIWTHNDLHASNLLWRNGSDQAEVAAVIDFGLTDLTSIPYDIAVAIERNFIDWLALDQGNDLHIDVESLCAFIHGYAQTGENLAQLDFVPDILPLAHIDFALYELEYFVGITRNETHAKAAYAYLIEHTYWFVSAQGQDFLAQLKRIIHARGEHV</sequence>
<dbReference type="GO" id="GO:0004413">
    <property type="term" value="F:homoserine kinase activity"/>
    <property type="evidence" value="ECO:0007669"/>
    <property type="project" value="TreeGrafter"/>
</dbReference>
<keyword evidence="4" id="KW-1185">Reference proteome</keyword>
<comment type="similarity">
    <text evidence="1">Belongs to the pseudomonas-type ThrB family.</text>
</comment>
<organism evidence="3 4">
    <name type="scientific">Acinetobacter populi</name>
    <dbReference type="NCBI Taxonomy" id="1582270"/>
    <lineage>
        <taxon>Bacteria</taxon>
        <taxon>Pseudomonadati</taxon>
        <taxon>Pseudomonadota</taxon>
        <taxon>Gammaproteobacteria</taxon>
        <taxon>Moraxellales</taxon>
        <taxon>Moraxellaceae</taxon>
        <taxon>Acinetobacter</taxon>
    </lineage>
</organism>
<protein>
    <recommendedName>
        <fullName evidence="2">Aminoglycoside phosphotransferase domain-containing protein</fullName>
    </recommendedName>
</protein>
<dbReference type="InterPro" id="IPR011009">
    <property type="entry name" value="Kinase-like_dom_sf"/>
</dbReference>
<dbReference type="SUPFAM" id="SSF56112">
    <property type="entry name" value="Protein kinase-like (PK-like)"/>
    <property type="match status" value="1"/>
</dbReference>
<dbReference type="Proteomes" id="UP000196536">
    <property type="component" value="Unassembled WGS sequence"/>
</dbReference>
<reference evidence="3 4" key="1">
    <citation type="submission" date="2017-05" db="EMBL/GenBank/DDBJ databases">
        <title>Acinetobacter populi ANC 5415 (= PBJ7), whole genome shotgun sequencing project.</title>
        <authorList>
            <person name="Nemec A."/>
            <person name="Radolfova-Krizova L."/>
        </authorList>
    </citation>
    <scope>NUCLEOTIDE SEQUENCE [LARGE SCALE GENOMIC DNA]</scope>
    <source>
        <strain evidence="3 4">PBJ7</strain>
    </source>
</reference>
<comment type="caution">
    <text evidence="3">The sequence shown here is derived from an EMBL/GenBank/DDBJ whole genome shotgun (WGS) entry which is preliminary data.</text>
</comment>
<evidence type="ECO:0000256" key="1">
    <source>
        <dbReference type="ARBA" id="ARBA00038240"/>
    </source>
</evidence>
<dbReference type="Gene3D" id="3.90.1200.10">
    <property type="match status" value="1"/>
</dbReference>
<accession>A0A1Z9YV96</accession>
<evidence type="ECO:0000313" key="3">
    <source>
        <dbReference type="EMBL" id="OUY06162.1"/>
    </source>
</evidence>
<proteinExistence type="inferred from homology"/>
<name>A0A1Z9YV96_9GAMM</name>